<organism evidence="1">
    <name type="scientific">Myoviridae sp. ctRTx89</name>
    <dbReference type="NCBI Taxonomy" id="2826652"/>
    <lineage>
        <taxon>Viruses</taxon>
        <taxon>Duplodnaviria</taxon>
        <taxon>Heunggongvirae</taxon>
        <taxon>Uroviricota</taxon>
        <taxon>Caudoviricetes</taxon>
    </lineage>
</organism>
<proteinExistence type="predicted"/>
<evidence type="ECO:0000313" key="1">
    <source>
        <dbReference type="EMBL" id="DAE21910.1"/>
    </source>
</evidence>
<name>A0A8S5QRT7_9CAUD</name>
<protein>
    <submittedName>
        <fullName evidence="1">ATP synthase E chain</fullName>
    </submittedName>
</protein>
<accession>A0A8S5QRT7</accession>
<sequence>MEEIVHGLAPTLKWLIMKKDSELPWVTRVARWALLGFGVCYGALMLAEKFIEVFS</sequence>
<dbReference type="EMBL" id="BK015720">
    <property type="protein sequence ID" value="DAE21910.1"/>
    <property type="molecule type" value="Genomic_DNA"/>
</dbReference>
<reference evidence="1" key="1">
    <citation type="journal article" date="2021" name="Proc. Natl. Acad. Sci. U.S.A.">
        <title>A Catalog of Tens of Thousands of Viruses from Human Metagenomes Reveals Hidden Associations with Chronic Diseases.</title>
        <authorList>
            <person name="Tisza M.J."/>
            <person name="Buck C.B."/>
        </authorList>
    </citation>
    <scope>NUCLEOTIDE SEQUENCE</scope>
    <source>
        <strain evidence="1">CtRTx89</strain>
    </source>
</reference>